<evidence type="ECO:0000313" key="10">
    <source>
        <dbReference type="EMBL" id="TPX76786.1"/>
    </source>
</evidence>
<evidence type="ECO:0000259" key="9">
    <source>
        <dbReference type="Pfam" id="PF26095"/>
    </source>
</evidence>
<evidence type="ECO:0000256" key="2">
    <source>
        <dbReference type="ARBA" id="ARBA00022723"/>
    </source>
</evidence>
<dbReference type="EC" id="2.3.2.27" evidence="6"/>
<dbReference type="GO" id="GO:0061630">
    <property type="term" value="F:ubiquitin protein ligase activity"/>
    <property type="evidence" value="ECO:0007669"/>
    <property type="project" value="UniProtKB-EC"/>
</dbReference>
<dbReference type="GO" id="GO:0005634">
    <property type="term" value="C:nucleus"/>
    <property type="evidence" value="ECO:0007669"/>
    <property type="project" value="UniProtKB-SubCell"/>
</dbReference>
<feature type="region of interest" description="Disordered" evidence="8">
    <location>
        <begin position="1"/>
        <end position="59"/>
    </location>
</feature>
<evidence type="ECO:0000256" key="6">
    <source>
        <dbReference type="RuleBase" id="RU365038"/>
    </source>
</evidence>
<dbReference type="AlphaFoldDB" id="A0A507FN84"/>
<evidence type="ECO:0000256" key="5">
    <source>
        <dbReference type="ARBA" id="ARBA00023242"/>
    </source>
</evidence>
<accession>A0A507FN84</accession>
<comment type="pathway">
    <text evidence="6">Protein modification; protein ubiquitination.</text>
</comment>
<comment type="similarity">
    <text evidence="6">Belongs to the BRE1 family.</text>
</comment>
<dbReference type="OrthoDB" id="10266039at2759"/>
<dbReference type="PANTHER" id="PTHR23163:SF0">
    <property type="entry name" value="E3 UBIQUITIN-PROTEIN LIGASE BRE1"/>
    <property type="match status" value="1"/>
</dbReference>
<feature type="coiled-coil region" evidence="7">
    <location>
        <begin position="568"/>
        <end position="679"/>
    </location>
</feature>
<gene>
    <name evidence="10" type="ORF">CcCBS67573_g01946</name>
</gene>
<protein>
    <recommendedName>
        <fullName evidence="6">E3 ubiquitin protein ligase</fullName>
        <ecNumber evidence="6">2.3.2.27</ecNumber>
    </recommendedName>
</protein>
<evidence type="ECO:0000256" key="3">
    <source>
        <dbReference type="ARBA" id="ARBA00022771"/>
    </source>
</evidence>
<dbReference type="Pfam" id="PF26095">
    <property type="entry name" value="CC_Bre1"/>
    <property type="match status" value="1"/>
</dbReference>
<feature type="compositionally biased region" description="Low complexity" evidence="8">
    <location>
        <begin position="9"/>
        <end position="19"/>
    </location>
</feature>
<feature type="domain" description="BRE1-like coiled-coil containing" evidence="9">
    <location>
        <begin position="105"/>
        <end position="249"/>
    </location>
</feature>
<feature type="region of interest" description="Disordered" evidence="8">
    <location>
        <begin position="260"/>
        <end position="302"/>
    </location>
</feature>
<dbReference type="Pfam" id="PF08647">
    <property type="entry name" value="BRE1"/>
    <property type="match status" value="1"/>
</dbReference>
<evidence type="ECO:0000256" key="7">
    <source>
        <dbReference type="SAM" id="Coils"/>
    </source>
</evidence>
<feature type="coiled-coil region" evidence="7">
    <location>
        <begin position="351"/>
        <end position="421"/>
    </location>
</feature>
<dbReference type="GO" id="GO:0033503">
    <property type="term" value="C:HULC complex"/>
    <property type="evidence" value="ECO:0007669"/>
    <property type="project" value="TreeGrafter"/>
</dbReference>
<dbReference type="InterPro" id="IPR013956">
    <property type="entry name" value="E3_ubiquit_lig_Bre1"/>
</dbReference>
<dbReference type="UniPathway" id="UPA00143"/>
<keyword evidence="3 6" id="KW-0863">Zinc-finger</keyword>
<proteinExistence type="inferred from homology"/>
<feature type="coiled-coil region" evidence="7">
    <location>
        <begin position="502"/>
        <end position="529"/>
    </location>
</feature>
<keyword evidence="6" id="KW-0808">Transferase</keyword>
<reference evidence="10 11" key="1">
    <citation type="journal article" date="2019" name="Sci. Rep.">
        <title>Comparative genomics of chytrid fungi reveal insights into the obligate biotrophic and pathogenic lifestyle of Synchytrium endobioticum.</title>
        <authorList>
            <person name="van de Vossenberg B.T.L.H."/>
            <person name="Warris S."/>
            <person name="Nguyen H.D.T."/>
            <person name="van Gent-Pelzer M.P.E."/>
            <person name="Joly D.L."/>
            <person name="van de Geest H.C."/>
            <person name="Bonants P.J.M."/>
            <person name="Smith D.S."/>
            <person name="Levesque C.A."/>
            <person name="van der Lee T.A.J."/>
        </authorList>
    </citation>
    <scope>NUCLEOTIDE SEQUENCE [LARGE SCALE GENOMIC DNA]</scope>
    <source>
        <strain evidence="10 11">CBS 675.73</strain>
    </source>
</reference>
<evidence type="ECO:0000313" key="11">
    <source>
        <dbReference type="Proteomes" id="UP000320333"/>
    </source>
</evidence>
<comment type="subcellular location">
    <subcellularLocation>
        <location evidence="1 6">Nucleus</location>
    </subcellularLocation>
</comment>
<keyword evidence="4 6" id="KW-0862">Zinc</keyword>
<dbReference type="EMBL" id="QEAP01000036">
    <property type="protein sequence ID" value="TPX76786.1"/>
    <property type="molecule type" value="Genomic_DNA"/>
</dbReference>
<evidence type="ECO:0000256" key="1">
    <source>
        <dbReference type="ARBA" id="ARBA00004123"/>
    </source>
</evidence>
<dbReference type="InterPro" id="IPR058643">
    <property type="entry name" value="BRE1-like_CC"/>
</dbReference>
<sequence length="795" mass="90028">MKRLLLNNQQQQQQQQQQQTDVKDHPPKHARTSLSHGGVHDREKEAAQGGSSNPTSQVDDLVDKDKYLLLSDPDPVTAFQKNALYRRLLEYRRLLIDKDESISALSAKCASYTDAVQACIQCLALVSEDIGALNSSDDISTDSAFVRAITLSSSSASSSSSVPESLISWRSSIQSSMAKLVSHIKSSSASDASSDRLDKLQARVHSLAIENAQFKASSAQQSSRIAELQTDLETCQVARVTAERKYDRLKLSLAGQAAYATPGTSSTNNADLPQTIPSNNVNSTGGSTDQTLGTPPNGVSDGEEMTHIAVIRLKEIEEISAAKLKVEQDFEAFKLQNLHPSGEPAVRQSAYSNLERELEFHTSENLALRARVDALSMELEESQSDRRKFMDQIESEELTRRKQLENEMRKLETDLVRIRTHRDALSDADKVQKERDAIDCRRHEEVARLSESRKHKIRELESKIERLKLKLLANDVDSFLIEFFKREDSKMAVDGDDGSNLFSILKARLEDSEKRVTELETMIRSFESTDEDVRDRRQLVESELLLKQNLDSVRQELASMDPDAAKKVADLEQKIEIFQKSETRLIQEIDMLSAAWTDLEAQNSSKVFNLTEKEEQLVKLATEKTKVEQKYEKLNREKNMVANQVIAFKRQSEKQLEQIRKLEDRERVLMAQLLILEKDLAAKTVTSDLHRRKVSELTQKQTDLVDKLDKLHAKFMEAEKMLADKMRIISDGASTQKRMSEKIEVLKRKIENQPKSAEQGDSYLQQENEDLKLHNELQVASVAEMHAYILQRVFG</sequence>
<dbReference type="Proteomes" id="UP000320333">
    <property type="component" value="Unassembled WGS sequence"/>
</dbReference>
<evidence type="ECO:0000256" key="8">
    <source>
        <dbReference type="SAM" id="MobiDB-lite"/>
    </source>
</evidence>
<keyword evidence="11" id="KW-1185">Reference proteome</keyword>
<comment type="caution">
    <text evidence="10">The sequence shown here is derived from an EMBL/GenBank/DDBJ whole genome shotgun (WGS) entry which is preliminary data.</text>
</comment>
<organism evidence="10 11">
    <name type="scientific">Chytriomyces confervae</name>
    <dbReference type="NCBI Taxonomy" id="246404"/>
    <lineage>
        <taxon>Eukaryota</taxon>
        <taxon>Fungi</taxon>
        <taxon>Fungi incertae sedis</taxon>
        <taxon>Chytridiomycota</taxon>
        <taxon>Chytridiomycota incertae sedis</taxon>
        <taxon>Chytridiomycetes</taxon>
        <taxon>Chytridiales</taxon>
        <taxon>Chytriomycetaceae</taxon>
        <taxon>Chytriomyces</taxon>
    </lineage>
</organism>
<dbReference type="PANTHER" id="PTHR23163">
    <property type="entry name" value="RING FINGER PROTEIN-RELATED"/>
    <property type="match status" value="1"/>
</dbReference>
<dbReference type="GO" id="GO:0016567">
    <property type="term" value="P:protein ubiquitination"/>
    <property type="evidence" value="ECO:0007669"/>
    <property type="project" value="UniProtKB-UniRule"/>
</dbReference>
<evidence type="ECO:0000256" key="4">
    <source>
        <dbReference type="ARBA" id="ARBA00022833"/>
    </source>
</evidence>
<keyword evidence="2 6" id="KW-0479">Metal-binding</keyword>
<dbReference type="STRING" id="246404.A0A507FN84"/>
<keyword evidence="6 7" id="KW-0175">Coiled coil</keyword>
<comment type="catalytic activity">
    <reaction evidence="6">
        <text>S-ubiquitinyl-[E2 ubiquitin-conjugating enzyme]-L-cysteine + [acceptor protein]-L-lysine = [E2 ubiquitin-conjugating enzyme]-L-cysteine + N(6)-ubiquitinyl-[acceptor protein]-L-lysine.</text>
        <dbReference type="EC" id="2.3.2.27"/>
    </reaction>
</comment>
<dbReference type="GO" id="GO:0008270">
    <property type="term" value="F:zinc ion binding"/>
    <property type="evidence" value="ECO:0007669"/>
    <property type="project" value="UniProtKB-KW"/>
</dbReference>
<keyword evidence="6" id="KW-0833">Ubl conjugation pathway</keyword>
<name>A0A507FN84_9FUNG</name>
<keyword evidence="6" id="KW-0156">Chromatin regulator</keyword>
<feature type="compositionally biased region" description="Polar residues" evidence="8">
    <location>
        <begin position="262"/>
        <end position="294"/>
    </location>
</feature>
<keyword evidence="5 6" id="KW-0539">Nucleus</keyword>
<dbReference type="GO" id="GO:0006325">
    <property type="term" value="P:chromatin organization"/>
    <property type="evidence" value="ECO:0007669"/>
    <property type="project" value="UniProtKB-KW"/>
</dbReference>